<dbReference type="Pfam" id="PF03721">
    <property type="entry name" value="UDPG_MGDP_dh_N"/>
    <property type="match status" value="1"/>
</dbReference>
<dbReference type="GO" id="GO:0000271">
    <property type="term" value="P:polysaccharide biosynthetic process"/>
    <property type="evidence" value="ECO:0007669"/>
    <property type="project" value="InterPro"/>
</dbReference>
<dbReference type="Pfam" id="PF03720">
    <property type="entry name" value="UDPG_MGDP_dh_C"/>
    <property type="match status" value="1"/>
</dbReference>
<proteinExistence type="inferred from homology"/>
<name>A0A1D7MLK1_PAEPO</name>
<dbReference type="Proteomes" id="UP001055784">
    <property type="component" value="Chromosome"/>
</dbReference>
<dbReference type="GO" id="GO:0051287">
    <property type="term" value="F:NAD binding"/>
    <property type="evidence" value="ECO:0007669"/>
    <property type="project" value="InterPro"/>
</dbReference>
<organism evidence="8 9">
    <name type="scientific">Paenibacillus polymyxa</name>
    <name type="common">Bacillus polymyxa</name>
    <dbReference type="NCBI Taxonomy" id="1406"/>
    <lineage>
        <taxon>Bacteria</taxon>
        <taxon>Bacillati</taxon>
        <taxon>Bacillota</taxon>
        <taxon>Bacilli</taxon>
        <taxon>Bacillales</taxon>
        <taxon>Paenibacillaceae</taxon>
        <taxon>Paenibacillus</taxon>
    </lineage>
</organism>
<evidence type="ECO:0000313" key="8">
    <source>
        <dbReference type="EMBL" id="URJ48444.1"/>
    </source>
</evidence>
<dbReference type="Pfam" id="PF00984">
    <property type="entry name" value="UDPG_MGDP_dh"/>
    <property type="match status" value="1"/>
</dbReference>
<dbReference type="InterPro" id="IPR028357">
    <property type="entry name" value="UDPglc_DH_bac"/>
</dbReference>
<dbReference type="RefSeq" id="WP_061830275.1">
    <property type="nucleotide sequence ID" value="NZ_CP015423.1"/>
</dbReference>
<dbReference type="InterPro" id="IPR036220">
    <property type="entry name" value="UDP-Glc/GDP-Man_DH_C_sf"/>
</dbReference>
<evidence type="ECO:0000256" key="7">
    <source>
        <dbReference type="PIRNR" id="PIRNR000124"/>
    </source>
</evidence>
<comment type="catalytic activity">
    <reaction evidence="6 7">
        <text>UDP-alpha-D-glucose + 2 NAD(+) + H2O = UDP-alpha-D-glucuronate + 2 NADH + 3 H(+)</text>
        <dbReference type="Rhea" id="RHEA:23596"/>
        <dbReference type="ChEBI" id="CHEBI:15377"/>
        <dbReference type="ChEBI" id="CHEBI:15378"/>
        <dbReference type="ChEBI" id="CHEBI:57540"/>
        <dbReference type="ChEBI" id="CHEBI:57945"/>
        <dbReference type="ChEBI" id="CHEBI:58052"/>
        <dbReference type="ChEBI" id="CHEBI:58885"/>
        <dbReference type="EC" id="1.1.1.22"/>
    </reaction>
</comment>
<dbReference type="GO" id="GO:0003979">
    <property type="term" value="F:UDP-glucose 6-dehydrogenase activity"/>
    <property type="evidence" value="ECO:0007669"/>
    <property type="project" value="UniProtKB-EC"/>
</dbReference>
<evidence type="ECO:0000256" key="4">
    <source>
        <dbReference type="ARBA" id="ARBA00023002"/>
    </source>
</evidence>
<dbReference type="InterPro" id="IPR014027">
    <property type="entry name" value="UDP-Glc/GDP-Man_DH_C"/>
</dbReference>
<comment type="pathway">
    <text evidence="1">Nucleotide-sugar biosynthesis; UDP-alpha-D-glucuronate biosynthesis; UDP-alpha-D-glucuronate from UDP-alpha-D-glucose: step 1/1.</text>
</comment>
<dbReference type="SUPFAM" id="SSF51735">
    <property type="entry name" value="NAD(P)-binding Rossmann-fold domains"/>
    <property type="match status" value="1"/>
</dbReference>
<comment type="similarity">
    <text evidence="2 7">Belongs to the UDP-glucose/GDP-mannose dehydrogenase family.</text>
</comment>
<dbReference type="EMBL" id="CP097770">
    <property type="protein sequence ID" value="URJ48444.1"/>
    <property type="molecule type" value="Genomic_DNA"/>
</dbReference>
<dbReference type="SUPFAM" id="SSF52413">
    <property type="entry name" value="UDP-glucose/GDP-mannose dehydrogenase C-terminal domain"/>
    <property type="match status" value="1"/>
</dbReference>
<sequence>MKLAVIGTGYVGLVSGVCFAQKGNEVICVDLEQHKIDMLNRAESPIYEPGIEELIALNLEAGRLEFTSDLADAVRRSDIVILAVGTPSLANGEANLSYIEQAAADVGKAMNGYKIIMTKSTVPVGTNEKIKDVLARHTSLSFDIVSAPEFLREGSAINDTLYPDRIIIGLDNTGLRETMVTLHQVFTDKIYVTDIRSAEMIKYASNAFLATKISFINEIANICEKVGADVTCVADGMGMDKRIGSSFLQAGIGYGGSCFPKDTNALIQIAGNVDYEFKLLKSVVEVNTDQRFMIVSKLRESLGQLNGVSIGIWGLAFKPNTDDIREAPALEIVETLIQAGAIVKLYDPIAMDKFKERVDHPNIMWCSSPQQAAEGSDAVCLLTDWEEFKKVDLVQLASILRKPVLIDGRNVFAEEQIQGSGLEYYSVGRPRMSGWNRDKVEV</sequence>
<accession>A0A1D7MLK1</accession>
<dbReference type="EC" id="1.1.1.22" evidence="3 7"/>
<reference evidence="8" key="1">
    <citation type="submission" date="2022-11" db="EMBL/GenBank/DDBJ databases">
        <authorList>
            <person name="Vasilchenko N.G."/>
            <person name="Prazdnova E.V."/>
            <person name="Gorovtsov A.V."/>
            <person name="Chistyakov V.A."/>
            <person name="Pak M.L."/>
        </authorList>
    </citation>
    <scope>NUCLEOTIDE SEQUENCE</scope>
    <source>
        <strain evidence="8">R 4.5</strain>
    </source>
</reference>
<dbReference type="PANTHER" id="PTHR43750:SF3">
    <property type="entry name" value="UDP-GLUCOSE 6-DEHYDROGENASE TUAD"/>
    <property type="match status" value="1"/>
</dbReference>
<dbReference type="InterPro" id="IPR036291">
    <property type="entry name" value="NAD(P)-bd_dom_sf"/>
</dbReference>
<evidence type="ECO:0000256" key="2">
    <source>
        <dbReference type="ARBA" id="ARBA00006601"/>
    </source>
</evidence>
<dbReference type="Gene3D" id="3.40.50.720">
    <property type="entry name" value="NAD(P)-binding Rossmann-like Domain"/>
    <property type="match status" value="2"/>
</dbReference>
<dbReference type="NCBIfam" id="TIGR03026">
    <property type="entry name" value="NDP-sugDHase"/>
    <property type="match status" value="1"/>
</dbReference>
<keyword evidence="4 7" id="KW-0560">Oxidoreductase</keyword>
<dbReference type="InterPro" id="IPR014026">
    <property type="entry name" value="UDP-Glc/GDP-Man_DH_dimer"/>
</dbReference>
<dbReference type="Gene3D" id="1.20.5.100">
    <property type="entry name" value="Cytochrome c1, transmembrane anchor, C-terminal"/>
    <property type="match status" value="1"/>
</dbReference>
<gene>
    <name evidence="8" type="ORF">MF626_002682</name>
</gene>
<evidence type="ECO:0000313" key="9">
    <source>
        <dbReference type="Proteomes" id="UP001055784"/>
    </source>
</evidence>
<dbReference type="SMART" id="SM00984">
    <property type="entry name" value="UDPG_MGDP_dh_C"/>
    <property type="match status" value="1"/>
</dbReference>
<dbReference type="InterPro" id="IPR017476">
    <property type="entry name" value="UDP-Glc/GDP-Man"/>
</dbReference>
<evidence type="ECO:0000256" key="3">
    <source>
        <dbReference type="ARBA" id="ARBA00012954"/>
    </source>
</evidence>
<dbReference type="SUPFAM" id="SSF48179">
    <property type="entry name" value="6-phosphogluconate dehydrogenase C-terminal domain-like"/>
    <property type="match status" value="1"/>
</dbReference>
<dbReference type="InterPro" id="IPR008927">
    <property type="entry name" value="6-PGluconate_DH-like_C_sf"/>
</dbReference>
<dbReference type="PANTHER" id="PTHR43750">
    <property type="entry name" value="UDP-GLUCOSE 6-DEHYDROGENASE TUAD"/>
    <property type="match status" value="1"/>
</dbReference>
<dbReference type="PIRSF" id="PIRSF000124">
    <property type="entry name" value="UDPglc_GDPman_dh"/>
    <property type="match status" value="1"/>
</dbReference>
<evidence type="ECO:0000256" key="5">
    <source>
        <dbReference type="ARBA" id="ARBA00023027"/>
    </source>
</evidence>
<dbReference type="GO" id="GO:0006065">
    <property type="term" value="P:UDP-glucuronate biosynthetic process"/>
    <property type="evidence" value="ECO:0007669"/>
    <property type="project" value="UniProtKB-UniPathway"/>
</dbReference>
<evidence type="ECO:0000256" key="6">
    <source>
        <dbReference type="ARBA" id="ARBA00047473"/>
    </source>
</evidence>
<dbReference type="AlphaFoldDB" id="A0A1D7MLK1"/>
<evidence type="ECO:0000256" key="1">
    <source>
        <dbReference type="ARBA" id="ARBA00004701"/>
    </source>
</evidence>
<dbReference type="PIRSF" id="PIRSF500134">
    <property type="entry name" value="UDPglc_DH_bac"/>
    <property type="match status" value="1"/>
</dbReference>
<dbReference type="InterPro" id="IPR001732">
    <property type="entry name" value="UDP-Glc/GDP-Man_DH_N"/>
</dbReference>
<keyword evidence="5 7" id="KW-0520">NAD</keyword>
<protein>
    <recommendedName>
        <fullName evidence="3 7">UDP-glucose 6-dehydrogenase</fullName>
        <ecNumber evidence="3 7">1.1.1.22</ecNumber>
    </recommendedName>
</protein>